<evidence type="ECO:0000313" key="1">
    <source>
        <dbReference type="Proteomes" id="UP000887580"/>
    </source>
</evidence>
<protein>
    <submittedName>
        <fullName evidence="2">RBR-type E3 ubiquitin transferase</fullName>
    </submittedName>
</protein>
<name>A0AC35F3X1_9BILA</name>
<sequence length="504" mass="56512">MVVVVEALKSKEGYLRVLINGSFGCPSDVTEYVKSTTFSSPTDFIEELVKKVQKSYNDARVSTKNSSLASYNSVFHGHQLTTPVEPCGDYKIIEDAAAQSPTVEAIIIDGPESEEDSDGDDEMEGFEEFEVIEMDDIISEADEDEAKQVVVSPIPEEPEIIEGYDSGCDMCPEQNIDELIILESCGHRFCKSCIRQDLTDAIIRRSAYPLMCLNDGCKIPINLDFLVTILPLSIVEYYFRFAFMAENISAGKSVVECPHCHGSAAVNKKPTFGSVKCTKCSICFCARCDRQPHFPLSCQQMDIWEKKFEKQYPVDVSRQTQGKTCKCECGEMIQNPKGLRQVTCQGCKICYTWKTGEATNSVRDGIKNLIPIDVETLPNNIAGEFSKVCSISRTARFDLTANRQITKNLCKVVDFRLKQAFIEIRKTALHILEYGFAWLYLNNKQRGQKSSTWSSIKQQLTLLRTKLDALHSQISNAQTDGIEAKINELNTLTQKCLDDFVVHA</sequence>
<proteinExistence type="predicted"/>
<reference evidence="2" key="1">
    <citation type="submission" date="2022-11" db="UniProtKB">
        <authorList>
            <consortium name="WormBaseParasite"/>
        </authorList>
    </citation>
    <scope>IDENTIFICATION</scope>
</reference>
<dbReference type="WBParaSite" id="PS1159_v2.g1354.t1">
    <property type="protein sequence ID" value="PS1159_v2.g1354.t1"/>
    <property type="gene ID" value="PS1159_v2.g1354"/>
</dbReference>
<dbReference type="Proteomes" id="UP000887580">
    <property type="component" value="Unplaced"/>
</dbReference>
<evidence type="ECO:0000313" key="2">
    <source>
        <dbReference type="WBParaSite" id="PS1159_v2.g1354.t1"/>
    </source>
</evidence>
<accession>A0AC35F3X1</accession>
<organism evidence="1 2">
    <name type="scientific">Panagrolaimus sp. PS1159</name>
    <dbReference type="NCBI Taxonomy" id="55785"/>
    <lineage>
        <taxon>Eukaryota</taxon>
        <taxon>Metazoa</taxon>
        <taxon>Ecdysozoa</taxon>
        <taxon>Nematoda</taxon>
        <taxon>Chromadorea</taxon>
        <taxon>Rhabditida</taxon>
        <taxon>Tylenchina</taxon>
        <taxon>Panagrolaimomorpha</taxon>
        <taxon>Panagrolaimoidea</taxon>
        <taxon>Panagrolaimidae</taxon>
        <taxon>Panagrolaimus</taxon>
    </lineage>
</organism>